<dbReference type="InParanoid" id="A0A409XED9"/>
<keyword evidence="3 6" id="KW-1133">Transmembrane helix</keyword>
<dbReference type="InterPro" id="IPR018618">
    <property type="entry name" value="GID4/10-like"/>
</dbReference>
<dbReference type="GO" id="GO:0005886">
    <property type="term" value="C:plasma membrane"/>
    <property type="evidence" value="ECO:0007669"/>
    <property type="project" value="TreeGrafter"/>
</dbReference>
<dbReference type="Gene3D" id="1.20.1250.20">
    <property type="entry name" value="MFS general substrate transporter like domains"/>
    <property type="match status" value="1"/>
</dbReference>
<dbReference type="SUPFAM" id="SSF103473">
    <property type="entry name" value="MFS general substrate transporter"/>
    <property type="match status" value="1"/>
</dbReference>
<feature type="transmembrane region" description="Helical" evidence="6">
    <location>
        <begin position="253"/>
        <end position="272"/>
    </location>
</feature>
<dbReference type="PANTHER" id="PTHR23501">
    <property type="entry name" value="MAJOR FACILITATOR SUPERFAMILY"/>
    <property type="match status" value="1"/>
</dbReference>
<feature type="transmembrane region" description="Helical" evidence="6">
    <location>
        <begin position="53"/>
        <end position="76"/>
    </location>
</feature>
<evidence type="ECO:0000313" key="7">
    <source>
        <dbReference type="EMBL" id="PPQ89153.1"/>
    </source>
</evidence>
<feature type="compositionally biased region" description="Low complexity" evidence="5">
    <location>
        <begin position="674"/>
        <end position="685"/>
    </location>
</feature>
<protein>
    <recommendedName>
        <fullName evidence="9">Major facilitator superfamily (MFS) profile domain-containing protein</fullName>
    </recommendedName>
</protein>
<dbReference type="Proteomes" id="UP000283269">
    <property type="component" value="Unassembled WGS sequence"/>
</dbReference>
<evidence type="ECO:0000313" key="8">
    <source>
        <dbReference type="Proteomes" id="UP000283269"/>
    </source>
</evidence>
<evidence type="ECO:0000256" key="4">
    <source>
        <dbReference type="ARBA" id="ARBA00023136"/>
    </source>
</evidence>
<feature type="transmembrane region" description="Helical" evidence="6">
    <location>
        <begin position="107"/>
        <end position="127"/>
    </location>
</feature>
<evidence type="ECO:0000256" key="2">
    <source>
        <dbReference type="ARBA" id="ARBA00022692"/>
    </source>
</evidence>
<dbReference type="Pfam" id="PF09783">
    <property type="entry name" value="Vac_ImportDeg"/>
    <property type="match status" value="1"/>
</dbReference>
<feature type="compositionally biased region" description="Polar residues" evidence="5">
    <location>
        <begin position="1"/>
        <end position="19"/>
    </location>
</feature>
<dbReference type="Gene3D" id="1.20.1720.10">
    <property type="entry name" value="Multidrug resistance protein D"/>
    <property type="match status" value="1"/>
</dbReference>
<feature type="region of interest" description="Disordered" evidence="5">
    <location>
        <begin position="925"/>
        <end position="963"/>
    </location>
</feature>
<feature type="transmembrane region" description="Helical" evidence="6">
    <location>
        <begin position="348"/>
        <end position="370"/>
    </location>
</feature>
<dbReference type="OrthoDB" id="10021397at2759"/>
<feature type="transmembrane region" description="Helical" evidence="6">
    <location>
        <begin position="454"/>
        <end position="473"/>
    </location>
</feature>
<feature type="compositionally biased region" description="Low complexity" evidence="5">
    <location>
        <begin position="641"/>
        <end position="651"/>
    </location>
</feature>
<keyword evidence="8" id="KW-1185">Reference proteome</keyword>
<proteinExistence type="predicted"/>
<feature type="transmembrane region" description="Helical" evidence="6">
    <location>
        <begin position="382"/>
        <end position="402"/>
    </location>
</feature>
<accession>A0A409XED9</accession>
<feature type="region of interest" description="Disordered" evidence="5">
    <location>
        <begin position="628"/>
        <end position="693"/>
    </location>
</feature>
<evidence type="ECO:0000256" key="6">
    <source>
        <dbReference type="SAM" id="Phobius"/>
    </source>
</evidence>
<dbReference type="AlphaFoldDB" id="A0A409XED9"/>
<feature type="region of interest" description="Disordered" evidence="5">
    <location>
        <begin position="503"/>
        <end position="570"/>
    </location>
</feature>
<keyword evidence="4 6" id="KW-0472">Membrane</keyword>
<feature type="transmembrane region" description="Helical" evidence="6">
    <location>
        <begin position="317"/>
        <end position="336"/>
    </location>
</feature>
<evidence type="ECO:0000256" key="1">
    <source>
        <dbReference type="ARBA" id="ARBA00004141"/>
    </source>
</evidence>
<feature type="compositionally biased region" description="Polar residues" evidence="5">
    <location>
        <begin position="527"/>
        <end position="537"/>
    </location>
</feature>
<dbReference type="InterPro" id="IPR011701">
    <property type="entry name" value="MFS"/>
</dbReference>
<dbReference type="STRING" id="93625.A0A409XED9"/>
<sequence>MAPAQPRQTDVNEKASTPVSAEGDPVKSSTKAKPGASWKTDETHVLPHNRLSLVFAGLMCTVFLAAIDQTIVATALPTIVEQLGGGKQYSWVGTCCISSSIRGVFTLYYPIFGALFIDILFLLFRLFFRLSPLYGKLSDLIGRKPILYTSIVIFLVGSALCGAAQSITWLIVSRAVQGIGGGGIMQLVNITISDIVPLQESSQTMFHGGGNSRTTISFLTVGVVLLILGAVNEYFTTRSPIVPPRLFKTRTTGIILITTFLHALGFFSGAYYLPLYFQVLGASATRAGVEMLPYSLGSAALSASSGVLVSKTGRYRPVMWAAYAVFATGMGLMIMLDAESSRAEKVVFPLVAAVGLGCLFQTPLIGLQAAMPIKDMATSTATFGFIRTIGATVGISIGQAIYSSTLRKKLEGISNTGIDTSPAALSQSVRHLKDIPNADTRASVIDAYAKSISTIWLVMTPILGASFVMVLFLRNYTLARNIVRSGAKEKEREGAVAAEVDVEKGVGAGESEPSEKGVVDADDITVGPTTSSAASNKESSKGDPLLSVPHTMPSEQYAQHPPEHQPDSQTKLCYSCQSTLVDPAASLYCTTCRPSAAQPRIEHDPHIPLPRRTQEPIVTQPQQVLEQLPTPYHSPTPTPTTPYLSSSSKKPALQCTIASPASPSPLHRHPHHFSSTPSASEAAPARQHATAGTHGYGYLDPLVDVTRQRIRTRAHHCLYPGATFQGTQKSGRNSYDVNVTIVDVNFAASTLCGYLRIRGLTDDWPELTTYFDAEIIGNRYGFLTQNWGASQHEDIVHWSRFPAFKHIRHEAQRPHMTLEDRDRGVVFMRWKERFLVPDHRVQDINGASFAGFYYVCVDFNPPVTPASPTPTVPSTDSAMDSDSAMMENMQQQREHDDVHMHHEMPMTPESEDALDIGMDLDMDMDDLPGPWSSPPSRVKMPGRSRSRRTSSVRRRGPSLAPVSPAVATMSGFYYHQNSEP</sequence>
<dbReference type="GO" id="GO:0022857">
    <property type="term" value="F:transmembrane transporter activity"/>
    <property type="evidence" value="ECO:0007669"/>
    <property type="project" value="InterPro"/>
</dbReference>
<dbReference type="InterPro" id="IPR036259">
    <property type="entry name" value="MFS_trans_sf"/>
</dbReference>
<evidence type="ECO:0000256" key="5">
    <source>
        <dbReference type="SAM" id="MobiDB-lite"/>
    </source>
</evidence>
<reference evidence="7 8" key="1">
    <citation type="journal article" date="2018" name="Evol. Lett.">
        <title>Horizontal gene cluster transfer increased hallucinogenic mushroom diversity.</title>
        <authorList>
            <person name="Reynolds H.T."/>
            <person name="Vijayakumar V."/>
            <person name="Gluck-Thaler E."/>
            <person name="Korotkin H.B."/>
            <person name="Matheny P.B."/>
            <person name="Slot J.C."/>
        </authorList>
    </citation>
    <scope>NUCLEOTIDE SEQUENCE [LARGE SCALE GENOMIC DNA]</scope>
    <source>
        <strain evidence="7 8">2631</strain>
    </source>
</reference>
<comment type="caution">
    <text evidence="7">The sequence shown here is derived from an EMBL/GenBank/DDBJ whole genome shotgun (WGS) entry which is preliminary data.</text>
</comment>
<feature type="transmembrane region" description="Helical" evidence="6">
    <location>
        <begin position="215"/>
        <end position="232"/>
    </location>
</feature>
<evidence type="ECO:0000256" key="3">
    <source>
        <dbReference type="ARBA" id="ARBA00022989"/>
    </source>
</evidence>
<evidence type="ECO:0008006" key="9">
    <source>
        <dbReference type="Google" id="ProtNLM"/>
    </source>
</evidence>
<organism evidence="7 8">
    <name type="scientific">Psilocybe cyanescens</name>
    <dbReference type="NCBI Taxonomy" id="93625"/>
    <lineage>
        <taxon>Eukaryota</taxon>
        <taxon>Fungi</taxon>
        <taxon>Dikarya</taxon>
        <taxon>Basidiomycota</taxon>
        <taxon>Agaricomycotina</taxon>
        <taxon>Agaricomycetes</taxon>
        <taxon>Agaricomycetidae</taxon>
        <taxon>Agaricales</taxon>
        <taxon>Agaricineae</taxon>
        <taxon>Strophariaceae</taxon>
        <taxon>Psilocybe</taxon>
    </lineage>
</organism>
<dbReference type="Pfam" id="PF07690">
    <property type="entry name" value="MFS_1"/>
    <property type="match status" value="2"/>
</dbReference>
<feature type="region of interest" description="Disordered" evidence="5">
    <location>
        <begin position="1"/>
        <end position="38"/>
    </location>
</feature>
<feature type="transmembrane region" description="Helical" evidence="6">
    <location>
        <begin position="147"/>
        <end position="172"/>
    </location>
</feature>
<dbReference type="PANTHER" id="PTHR23501:SF102">
    <property type="entry name" value="DRUG TRANSPORTER, PUTATIVE (AFU_ORTHOLOGUE AFUA_3G08530)-RELATED"/>
    <property type="match status" value="1"/>
</dbReference>
<feature type="compositionally biased region" description="Basic residues" evidence="5">
    <location>
        <begin position="940"/>
        <end position="956"/>
    </location>
</feature>
<name>A0A409XED9_PSICY</name>
<gene>
    <name evidence="7" type="ORF">CVT25_006525</name>
</gene>
<dbReference type="EMBL" id="NHYD01001946">
    <property type="protein sequence ID" value="PPQ89153.1"/>
    <property type="molecule type" value="Genomic_DNA"/>
</dbReference>
<comment type="subcellular location">
    <subcellularLocation>
        <location evidence="1">Membrane</location>
        <topology evidence="1">Multi-pass membrane protein</topology>
    </subcellularLocation>
</comment>
<keyword evidence="2 6" id="KW-0812">Transmembrane</keyword>
<dbReference type="CDD" id="cd17502">
    <property type="entry name" value="MFS_Azr1_MDR_like"/>
    <property type="match status" value="1"/>
</dbReference>